<dbReference type="RefSeq" id="WP_119932026.1">
    <property type="nucleotide sequence ID" value="NZ_JAAVUN010000014.1"/>
</dbReference>
<keyword evidence="3" id="KW-1185">Reference proteome</keyword>
<dbReference type="InterPro" id="IPR001119">
    <property type="entry name" value="SLH_dom"/>
</dbReference>
<proteinExistence type="predicted"/>
<gene>
    <name evidence="2" type="ORF">GTW58_08485</name>
</gene>
<accession>A0A846TT44</accession>
<dbReference type="PROSITE" id="PS51318">
    <property type="entry name" value="TAT"/>
    <property type="match status" value="1"/>
</dbReference>
<comment type="caution">
    <text evidence="2">The sequence shown here is derived from an EMBL/GenBank/DDBJ whole genome shotgun (WGS) entry which is preliminary data.</text>
</comment>
<name>A0A846TT44_9MICC</name>
<evidence type="ECO:0000313" key="2">
    <source>
        <dbReference type="EMBL" id="NKE09969.1"/>
    </source>
</evidence>
<sequence length="379" mass="40570">MKNITAVFNSASNDSVMISQTPESIGVPGLSRRRILVGAGGALAATVLMGAVAPTAAQAARAALPTAVDPAQSGWGNFATSGRYELFGGTLNISAPWWVPSVDRIGMQLAYQSTSASTLQVSWQDNNNGSVVSRTLKPGEVWRHNTNFTALGGFDAVKTLRVVANGKEPVNPACEVVLAPWLAQRAMLPSGGDATITDAAACGADLGTVRWALASMVTPGTPQAVDVTTFFPDLPLMRDEAVNYLYNLVGMPYVETRLGSPYVDVDWRNPYKRAIFWATQSGISTGRTASDGSRTFRPAQMISREVMALFLYRYAKTFTWAPGMTAKRFAFSDVNPNSPYADAIGWLGAMALATGPTFRPKDALTRREAVRFVQGLSTV</sequence>
<organism evidence="2 3">
    <name type="scientific">Kocuria subflava</name>
    <dbReference type="NCBI Taxonomy" id="1736139"/>
    <lineage>
        <taxon>Bacteria</taxon>
        <taxon>Bacillati</taxon>
        <taxon>Actinomycetota</taxon>
        <taxon>Actinomycetes</taxon>
        <taxon>Micrococcales</taxon>
        <taxon>Micrococcaceae</taxon>
        <taxon>Kocuria</taxon>
    </lineage>
</organism>
<dbReference type="InterPro" id="IPR006311">
    <property type="entry name" value="TAT_signal"/>
</dbReference>
<protein>
    <submittedName>
        <fullName evidence="2">S-layer homology domain-containing protein</fullName>
    </submittedName>
</protein>
<dbReference type="Proteomes" id="UP000521379">
    <property type="component" value="Unassembled WGS sequence"/>
</dbReference>
<reference evidence="2 3" key="1">
    <citation type="submission" date="2020-02" db="EMBL/GenBank/DDBJ databases">
        <authorList>
            <person name="Sun Q."/>
        </authorList>
    </citation>
    <scope>NUCLEOTIDE SEQUENCE [LARGE SCALE GENOMIC DNA]</scope>
    <source>
        <strain evidence="2 3">YIM 13062</strain>
    </source>
</reference>
<dbReference type="PROSITE" id="PS51272">
    <property type="entry name" value="SLH"/>
    <property type="match status" value="2"/>
</dbReference>
<feature type="domain" description="SLH" evidence="1">
    <location>
        <begin position="258"/>
        <end position="325"/>
    </location>
</feature>
<dbReference type="Pfam" id="PF00395">
    <property type="entry name" value="SLH"/>
    <property type="match status" value="1"/>
</dbReference>
<feature type="domain" description="SLH" evidence="1">
    <location>
        <begin position="327"/>
        <end position="379"/>
    </location>
</feature>
<evidence type="ECO:0000313" key="3">
    <source>
        <dbReference type="Proteomes" id="UP000521379"/>
    </source>
</evidence>
<evidence type="ECO:0000259" key="1">
    <source>
        <dbReference type="PROSITE" id="PS51272"/>
    </source>
</evidence>
<dbReference type="AlphaFoldDB" id="A0A846TT44"/>
<dbReference type="EMBL" id="JAAVUN010000014">
    <property type="protein sequence ID" value="NKE09969.1"/>
    <property type="molecule type" value="Genomic_DNA"/>
</dbReference>